<name>A0A5M8PDY7_9LECA</name>
<dbReference type="Proteomes" id="UP000324767">
    <property type="component" value="Unassembled WGS sequence"/>
</dbReference>
<accession>A0A5M8PDY7</accession>
<protein>
    <submittedName>
        <fullName evidence="1">Uncharacterized protein</fullName>
    </submittedName>
</protein>
<evidence type="ECO:0000313" key="1">
    <source>
        <dbReference type="EMBL" id="KAA6407557.1"/>
    </source>
</evidence>
<reference evidence="1 2" key="1">
    <citation type="submission" date="2019-09" db="EMBL/GenBank/DDBJ databases">
        <title>The hologenome of the rock-dwelling lichen Lasallia pustulata.</title>
        <authorList>
            <person name="Greshake Tzovaras B."/>
            <person name="Segers F."/>
            <person name="Bicker A."/>
            <person name="Dal Grande F."/>
            <person name="Otte J."/>
            <person name="Hankeln T."/>
            <person name="Schmitt I."/>
            <person name="Ebersberger I."/>
        </authorList>
    </citation>
    <scope>NUCLEOTIDE SEQUENCE [LARGE SCALE GENOMIC DNA]</scope>
    <source>
        <strain evidence="1">A1-1</strain>
    </source>
</reference>
<sequence>MVRATFLHNQPHSLLAPLGKSRRAVVGHSPSVLVVESQVLRSQLDGAGLLLSCKDEARVTSLDPPSRY</sequence>
<dbReference type="AlphaFoldDB" id="A0A5M8PDY7"/>
<dbReference type="EMBL" id="VXIT01000017">
    <property type="protein sequence ID" value="KAA6407557.1"/>
    <property type="molecule type" value="Genomic_DNA"/>
</dbReference>
<proteinExistence type="predicted"/>
<gene>
    <name evidence="1" type="ORF">FRX48_08800</name>
</gene>
<organism evidence="1 2">
    <name type="scientific">Lasallia pustulata</name>
    <dbReference type="NCBI Taxonomy" id="136370"/>
    <lineage>
        <taxon>Eukaryota</taxon>
        <taxon>Fungi</taxon>
        <taxon>Dikarya</taxon>
        <taxon>Ascomycota</taxon>
        <taxon>Pezizomycotina</taxon>
        <taxon>Lecanoromycetes</taxon>
        <taxon>OSLEUM clade</taxon>
        <taxon>Umbilicariomycetidae</taxon>
        <taxon>Umbilicariales</taxon>
        <taxon>Umbilicariaceae</taxon>
        <taxon>Lasallia</taxon>
    </lineage>
</organism>
<evidence type="ECO:0000313" key="2">
    <source>
        <dbReference type="Proteomes" id="UP000324767"/>
    </source>
</evidence>
<comment type="caution">
    <text evidence="1">The sequence shown here is derived from an EMBL/GenBank/DDBJ whole genome shotgun (WGS) entry which is preliminary data.</text>
</comment>